<evidence type="ECO:0008006" key="3">
    <source>
        <dbReference type="Google" id="ProtNLM"/>
    </source>
</evidence>
<keyword evidence="2" id="KW-1185">Reference proteome</keyword>
<accession>A0ABT9Z525</accession>
<dbReference type="RefSeq" id="WP_174881277.1">
    <property type="nucleotide sequence ID" value="NZ_CADEPK010000341.1"/>
</dbReference>
<dbReference type="EMBL" id="JAUSTZ010000009">
    <property type="protein sequence ID" value="MDQ0227369.1"/>
    <property type="molecule type" value="Genomic_DNA"/>
</dbReference>
<protein>
    <recommendedName>
        <fullName evidence="3">Group-specific protein</fullName>
    </recommendedName>
</protein>
<comment type="caution">
    <text evidence="1">The sequence shown here is derived from an EMBL/GenBank/DDBJ whole genome shotgun (WGS) entry which is preliminary data.</text>
</comment>
<name>A0ABT9Z525_9BACI</name>
<organism evidence="1 2">
    <name type="scientific">Metabacillus niabensis</name>
    <dbReference type="NCBI Taxonomy" id="324854"/>
    <lineage>
        <taxon>Bacteria</taxon>
        <taxon>Bacillati</taxon>
        <taxon>Bacillota</taxon>
        <taxon>Bacilli</taxon>
        <taxon>Bacillales</taxon>
        <taxon>Bacillaceae</taxon>
        <taxon>Metabacillus</taxon>
    </lineage>
</organism>
<proteinExistence type="predicted"/>
<reference evidence="1 2" key="1">
    <citation type="submission" date="2023-07" db="EMBL/GenBank/DDBJ databases">
        <title>Genomic Encyclopedia of Type Strains, Phase IV (KMG-IV): sequencing the most valuable type-strain genomes for metagenomic binning, comparative biology and taxonomic classification.</title>
        <authorList>
            <person name="Goeker M."/>
        </authorList>
    </citation>
    <scope>NUCLEOTIDE SEQUENCE [LARGE SCALE GENOMIC DNA]</scope>
    <source>
        <strain evidence="1 2">DSM 17723</strain>
    </source>
</reference>
<evidence type="ECO:0000313" key="2">
    <source>
        <dbReference type="Proteomes" id="UP001232245"/>
    </source>
</evidence>
<sequence length="281" mass="32546">MNTKLIIVEGLPGFGKSTTACILNDILIEKNILSELILEGNLDHPADYDGVACFTIKEFESLLVNSGHFKEVFLEKVTIMGSNYLLPYKKIKNEYGANFPDKLFNMIIKNDIYELPFEVNKQLITEKWRKFAEKAENQNLTYIFECCFIQNPVTIGMIKYGENNENISNYVLVLSEIIENLNPILIYIDQDDLEFSFKKAVKERSKEWSDGFIDYYTTQGYGKMNGYKGFDGAIKVLEARRDIESEIFDRLKIKKVKINNSLYKPSKYKSMIIENLKFFGI</sequence>
<evidence type="ECO:0000313" key="1">
    <source>
        <dbReference type="EMBL" id="MDQ0227369.1"/>
    </source>
</evidence>
<gene>
    <name evidence="1" type="ORF">J2S02_003714</name>
</gene>
<dbReference type="Proteomes" id="UP001232245">
    <property type="component" value="Unassembled WGS sequence"/>
</dbReference>
<dbReference type="NCBIfam" id="NF005250">
    <property type="entry name" value="PRK06761.1"/>
    <property type="match status" value="1"/>
</dbReference>